<reference evidence="9 10" key="1">
    <citation type="submission" date="2019-02" db="EMBL/GenBank/DDBJ databases">
        <title>Genomic Encyclopedia of Type Strains, Phase IV (KMG-IV): sequencing the most valuable type-strain genomes for metagenomic binning, comparative biology and taxonomic classification.</title>
        <authorList>
            <person name="Goeker M."/>
        </authorList>
    </citation>
    <scope>NUCLEOTIDE SEQUENCE [LARGE SCALE GENOMIC DNA]</scope>
    <source>
        <strain evidence="9 10">DSM 21223</strain>
    </source>
</reference>
<gene>
    <name evidence="9" type="ORF">EV678_1795</name>
</gene>
<accession>A0ABY0IUT5</accession>
<keyword evidence="10" id="KW-1185">Reference proteome</keyword>
<protein>
    <submittedName>
        <fullName evidence="9">Long-chain fatty acid transport protein</fullName>
    </submittedName>
</protein>
<organism evidence="9 10">
    <name type="scientific">Azospira oryzae</name>
    <dbReference type="NCBI Taxonomy" id="146939"/>
    <lineage>
        <taxon>Bacteria</taxon>
        <taxon>Pseudomonadati</taxon>
        <taxon>Pseudomonadota</taxon>
        <taxon>Betaproteobacteria</taxon>
        <taxon>Rhodocyclales</taxon>
        <taxon>Rhodocyclaceae</taxon>
        <taxon>Azospira</taxon>
    </lineage>
</organism>
<feature type="chain" id="PRO_5045463574" evidence="8">
    <location>
        <begin position="24"/>
        <end position="433"/>
    </location>
</feature>
<evidence type="ECO:0000256" key="3">
    <source>
        <dbReference type="ARBA" id="ARBA00022452"/>
    </source>
</evidence>
<comment type="subcellular location">
    <subcellularLocation>
        <location evidence="1">Cell outer membrane</location>
        <topology evidence="1">Multi-pass membrane protein</topology>
    </subcellularLocation>
</comment>
<dbReference type="Proteomes" id="UP000292136">
    <property type="component" value="Unassembled WGS sequence"/>
</dbReference>
<evidence type="ECO:0000256" key="7">
    <source>
        <dbReference type="ARBA" id="ARBA00023237"/>
    </source>
</evidence>
<feature type="signal peptide" evidence="8">
    <location>
        <begin position="1"/>
        <end position="23"/>
    </location>
</feature>
<comment type="similarity">
    <text evidence="2">Belongs to the OmpP1/FadL family.</text>
</comment>
<dbReference type="Pfam" id="PF03349">
    <property type="entry name" value="Toluene_X"/>
    <property type="match status" value="1"/>
</dbReference>
<name>A0ABY0IUT5_9RHOO</name>
<evidence type="ECO:0000256" key="8">
    <source>
        <dbReference type="SAM" id="SignalP"/>
    </source>
</evidence>
<evidence type="ECO:0000313" key="10">
    <source>
        <dbReference type="Proteomes" id="UP000292136"/>
    </source>
</evidence>
<dbReference type="PANTHER" id="PTHR35093:SF8">
    <property type="entry name" value="OUTER MEMBRANE PROTEIN NMB0088-RELATED"/>
    <property type="match status" value="1"/>
</dbReference>
<sequence>MLKTSMKLLPLLVLGAVSGTASAAGFQLLEQNATGLGNAYAGSAAVSENASGQYFNAANLADLEGRQFSTGVNYIELDSTFNNSASTNPLGRNNLAKSGVDGGDAAFVPNFYLALPLSKDLTFGFGLNAPFGMRTAWSKNWIGQYYATITDVKAMNFNANLAYKVNEQLSIGGGINYQKFDAQIETALNGRPLGAPIPDGLLSVAGDSWAWGYNLGLTFKPSAATKIGVSYRSAVKHELEGKYSVSGFTAGTVAIGAGVYGLNSTSGNAKVNVKLPDTFIISATHQLNNKWELLGDISRTSWSDVPELRVQFSDGSADKVSKYDWRDTWRVAVGANFQATDAWKLRLGLAFDQSPVKEGLRTPRLPDQDRVWYTIGAQYKLNKGSNLDVGYAYVKAKSAHGDETSANPAVTGRLVGDYDSSVQVLGVQYSMNF</sequence>
<keyword evidence="3" id="KW-1134">Transmembrane beta strand</keyword>
<evidence type="ECO:0000256" key="1">
    <source>
        <dbReference type="ARBA" id="ARBA00004571"/>
    </source>
</evidence>
<evidence type="ECO:0000256" key="4">
    <source>
        <dbReference type="ARBA" id="ARBA00022692"/>
    </source>
</evidence>
<dbReference type="RefSeq" id="WP_130459225.1">
    <property type="nucleotide sequence ID" value="NZ_SHKM01000001.1"/>
</dbReference>
<proteinExistence type="inferred from homology"/>
<evidence type="ECO:0000256" key="6">
    <source>
        <dbReference type="ARBA" id="ARBA00023136"/>
    </source>
</evidence>
<comment type="caution">
    <text evidence="9">The sequence shown here is derived from an EMBL/GenBank/DDBJ whole genome shotgun (WGS) entry which is preliminary data.</text>
</comment>
<dbReference type="PANTHER" id="PTHR35093">
    <property type="entry name" value="OUTER MEMBRANE PROTEIN NMB0088-RELATED"/>
    <property type="match status" value="1"/>
</dbReference>
<keyword evidence="5 8" id="KW-0732">Signal</keyword>
<keyword evidence="7" id="KW-0998">Cell outer membrane</keyword>
<dbReference type="Gene3D" id="2.40.160.60">
    <property type="entry name" value="Outer membrane protein transport protein (OMPP1/FadL/TodX)"/>
    <property type="match status" value="1"/>
</dbReference>
<keyword evidence="4" id="KW-0812">Transmembrane</keyword>
<evidence type="ECO:0000256" key="2">
    <source>
        <dbReference type="ARBA" id="ARBA00008163"/>
    </source>
</evidence>
<dbReference type="SUPFAM" id="SSF56935">
    <property type="entry name" value="Porins"/>
    <property type="match status" value="1"/>
</dbReference>
<keyword evidence="6" id="KW-0472">Membrane</keyword>
<dbReference type="EMBL" id="SHKM01000001">
    <property type="protein sequence ID" value="RZT90970.1"/>
    <property type="molecule type" value="Genomic_DNA"/>
</dbReference>
<evidence type="ECO:0000256" key="5">
    <source>
        <dbReference type="ARBA" id="ARBA00022729"/>
    </source>
</evidence>
<evidence type="ECO:0000313" key="9">
    <source>
        <dbReference type="EMBL" id="RZT90970.1"/>
    </source>
</evidence>
<dbReference type="InterPro" id="IPR005017">
    <property type="entry name" value="OMPP1/FadL/TodX"/>
</dbReference>